<evidence type="ECO:0000256" key="2">
    <source>
        <dbReference type="PIRSR" id="PIRSR640198-2"/>
    </source>
</evidence>
<keyword evidence="2" id="KW-0547">Nucleotide-binding</keyword>
<dbReference type="STRING" id="1033731.SAMN05444145_10245"/>
<dbReference type="AlphaFoldDB" id="A0A1H3Z0D5"/>
<reference evidence="5 6" key="1">
    <citation type="submission" date="2016-10" db="EMBL/GenBank/DDBJ databases">
        <authorList>
            <person name="de Groot N.N."/>
        </authorList>
    </citation>
    <scope>NUCLEOTIDE SEQUENCE [LARGE SCALE GENOMIC DNA]</scope>
    <source>
        <strain evidence="5 6">DSM 25383</strain>
    </source>
</reference>
<evidence type="ECO:0000313" key="6">
    <source>
        <dbReference type="Proteomes" id="UP000183253"/>
    </source>
</evidence>
<protein>
    <submittedName>
        <fullName evidence="5">Fic family protein</fullName>
    </submittedName>
</protein>
<dbReference type="RefSeq" id="WP_010264307.1">
    <property type="nucleotide sequence ID" value="NZ_CAEG01000012.1"/>
</dbReference>
<dbReference type="PANTHER" id="PTHR13504">
    <property type="entry name" value="FIDO DOMAIN-CONTAINING PROTEIN DDB_G0283145"/>
    <property type="match status" value="1"/>
</dbReference>
<feature type="site" description="Important for autoinhibition of adenylyltransferase activity" evidence="3">
    <location>
        <position position="42"/>
    </location>
</feature>
<feature type="binding site" evidence="2">
    <location>
        <begin position="209"/>
        <end position="210"/>
    </location>
    <ligand>
        <name>ATP</name>
        <dbReference type="ChEBI" id="CHEBI:30616"/>
    </ligand>
</feature>
<feature type="active site" evidence="1">
    <location>
        <position position="171"/>
    </location>
</feature>
<sequence length="245" mass="28171">MNDKLQQIDTLLGELNQYRANENYRITEALEIEYTYDSNRIEGNTLTLHETDMVVNKGITIAGKGLREHLEAINHKEAIDFIKDIAQKKEPISERVLLDIHAIVLHSIDKDNAGKYRRVPVIISGSKHIPPQPYLLQPQMDELFQWYEANKDSMHPVVLAAQMHEKLVSIHPFIDGNGRTARLLMNLILMQHGYPIANIKGDNETRRRYYETLEEASSGDNSAFVEFIEDVVIQSLTYYLKIIRG</sequence>
<dbReference type="InterPro" id="IPR003812">
    <property type="entry name" value="Fido"/>
</dbReference>
<dbReference type="InterPro" id="IPR036597">
    <property type="entry name" value="Fido-like_dom_sf"/>
</dbReference>
<proteinExistence type="predicted"/>
<evidence type="ECO:0000256" key="3">
    <source>
        <dbReference type="PIRSR" id="PIRSR640198-3"/>
    </source>
</evidence>
<organism evidence="5 6">
    <name type="scientific">Alistipes timonensis JC136</name>
    <dbReference type="NCBI Taxonomy" id="1033731"/>
    <lineage>
        <taxon>Bacteria</taxon>
        <taxon>Pseudomonadati</taxon>
        <taxon>Bacteroidota</taxon>
        <taxon>Bacteroidia</taxon>
        <taxon>Bacteroidales</taxon>
        <taxon>Rikenellaceae</taxon>
        <taxon>Alistipes</taxon>
    </lineage>
</organism>
<dbReference type="GO" id="GO:0005524">
    <property type="term" value="F:ATP binding"/>
    <property type="evidence" value="ECO:0007669"/>
    <property type="project" value="UniProtKB-KW"/>
</dbReference>
<keyword evidence="6" id="KW-1185">Reference proteome</keyword>
<accession>A0A1H3Z0D5</accession>
<feature type="binding site" evidence="2">
    <location>
        <begin position="175"/>
        <end position="182"/>
    </location>
    <ligand>
        <name>ATP</name>
        <dbReference type="ChEBI" id="CHEBI:30616"/>
    </ligand>
</feature>
<evidence type="ECO:0000313" key="5">
    <source>
        <dbReference type="EMBL" id="SEA17157.1"/>
    </source>
</evidence>
<dbReference type="PROSITE" id="PS51459">
    <property type="entry name" value="FIDO"/>
    <property type="match status" value="1"/>
</dbReference>
<dbReference type="Gene3D" id="1.10.3290.10">
    <property type="entry name" value="Fido-like domain"/>
    <property type="match status" value="1"/>
</dbReference>
<dbReference type="SUPFAM" id="SSF140931">
    <property type="entry name" value="Fic-like"/>
    <property type="match status" value="1"/>
</dbReference>
<dbReference type="OrthoDB" id="9814400at2"/>
<evidence type="ECO:0000259" key="4">
    <source>
        <dbReference type="PROSITE" id="PS51459"/>
    </source>
</evidence>
<dbReference type="InterPro" id="IPR040198">
    <property type="entry name" value="Fido_containing"/>
</dbReference>
<name>A0A1H3Z0D5_9BACT</name>
<dbReference type="PANTHER" id="PTHR13504:SF38">
    <property type="entry name" value="FIDO DOMAIN-CONTAINING PROTEIN"/>
    <property type="match status" value="1"/>
</dbReference>
<dbReference type="EMBL" id="FNRI01000002">
    <property type="protein sequence ID" value="SEA17157.1"/>
    <property type="molecule type" value="Genomic_DNA"/>
</dbReference>
<gene>
    <name evidence="5" type="ORF">SAMN05444145_10245</name>
</gene>
<evidence type="ECO:0000256" key="1">
    <source>
        <dbReference type="PIRSR" id="PIRSR640198-1"/>
    </source>
</evidence>
<feature type="domain" description="Fido" evidence="4">
    <location>
        <begin position="92"/>
        <end position="230"/>
    </location>
</feature>
<dbReference type="Proteomes" id="UP000183253">
    <property type="component" value="Unassembled WGS sequence"/>
</dbReference>
<dbReference type="Pfam" id="PF02661">
    <property type="entry name" value="Fic"/>
    <property type="match status" value="1"/>
</dbReference>
<keyword evidence="2" id="KW-0067">ATP-binding</keyword>